<dbReference type="GO" id="GO:0006813">
    <property type="term" value="P:potassium ion transport"/>
    <property type="evidence" value="ECO:0007669"/>
    <property type="project" value="InterPro"/>
</dbReference>
<dbReference type="RefSeq" id="WP_199868785.1">
    <property type="nucleotide sequence ID" value="NZ_JAAGPU010000001.1"/>
</dbReference>
<dbReference type="PROSITE" id="PS51202">
    <property type="entry name" value="RCK_C"/>
    <property type="match status" value="1"/>
</dbReference>
<evidence type="ECO:0000313" key="11">
    <source>
        <dbReference type="Proteomes" id="UP000481872"/>
    </source>
</evidence>
<feature type="transmembrane region" description="Helical" evidence="8">
    <location>
        <begin position="336"/>
        <end position="356"/>
    </location>
</feature>
<dbReference type="GO" id="GO:0005886">
    <property type="term" value="C:plasma membrane"/>
    <property type="evidence" value="ECO:0007669"/>
    <property type="project" value="TreeGrafter"/>
</dbReference>
<keyword evidence="2" id="KW-0813">Transport</keyword>
<evidence type="ECO:0000256" key="2">
    <source>
        <dbReference type="ARBA" id="ARBA00022448"/>
    </source>
</evidence>
<proteinExistence type="predicted"/>
<evidence type="ECO:0000259" key="9">
    <source>
        <dbReference type="PROSITE" id="PS51202"/>
    </source>
</evidence>
<dbReference type="Pfam" id="PF02080">
    <property type="entry name" value="TrkA_C"/>
    <property type="match status" value="1"/>
</dbReference>
<dbReference type="Pfam" id="PF00654">
    <property type="entry name" value="Voltage_CLC"/>
    <property type="match status" value="1"/>
</dbReference>
<evidence type="ECO:0000256" key="8">
    <source>
        <dbReference type="SAM" id="Phobius"/>
    </source>
</evidence>
<feature type="transmembrane region" description="Helical" evidence="8">
    <location>
        <begin position="63"/>
        <end position="83"/>
    </location>
</feature>
<name>A0A6M0GYM0_9CLOT</name>
<reference evidence="10 11" key="1">
    <citation type="submission" date="2020-02" db="EMBL/GenBank/DDBJ databases">
        <title>Genome assembly of a novel Clostridium senegalense strain.</title>
        <authorList>
            <person name="Gupta T.B."/>
            <person name="Jauregui R."/>
            <person name="Maclean P."/>
            <person name="Nawarathana A."/>
            <person name="Brightwell G."/>
        </authorList>
    </citation>
    <scope>NUCLEOTIDE SEQUENCE [LARGE SCALE GENOMIC DNA]</scope>
    <source>
        <strain evidence="10 11">AGRFS4</strain>
    </source>
</reference>
<organism evidence="10 11">
    <name type="scientific">Clostridium senegalense</name>
    <dbReference type="NCBI Taxonomy" id="1465809"/>
    <lineage>
        <taxon>Bacteria</taxon>
        <taxon>Bacillati</taxon>
        <taxon>Bacillota</taxon>
        <taxon>Clostridia</taxon>
        <taxon>Eubacteriales</taxon>
        <taxon>Clostridiaceae</taxon>
        <taxon>Clostridium</taxon>
    </lineage>
</organism>
<feature type="transmembrane region" description="Helical" evidence="8">
    <location>
        <begin position="363"/>
        <end position="381"/>
    </location>
</feature>
<dbReference type="InterPro" id="IPR006037">
    <property type="entry name" value="RCK_C"/>
</dbReference>
<keyword evidence="7" id="KW-0868">Chloride</keyword>
<feature type="transmembrane region" description="Helical" evidence="8">
    <location>
        <begin position="307"/>
        <end position="330"/>
    </location>
</feature>
<evidence type="ECO:0000313" key="10">
    <source>
        <dbReference type="EMBL" id="NEU03439.1"/>
    </source>
</evidence>
<feature type="transmembrane region" description="Helical" evidence="8">
    <location>
        <begin position="20"/>
        <end position="43"/>
    </location>
</feature>
<keyword evidence="11" id="KW-1185">Reference proteome</keyword>
<evidence type="ECO:0000256" key="4">
    <source>
        <dbReference type="ARBA" id="ARBA00022989"/>
    </source>
</evidence>
<feature type="transmembrane region" description="Helical" evidence="8">
    <location>
        <begin position="232"/>
        <end position="255"/>
    </location>
</feature>
<keyword evidence="3 8" id="KW-0812">Transmembrane</keyword>
<comment type="subcellular location">
    <subcellularLocation>
        <location evidence="1">Membrane</location>
        <topology evidence="1">Multi-pass membrane protein</topology>
    </subcellularLocation>
</comment>
<dbReference type="NCBIfam" id="NF003640">
    <property type="entry name" value="PRK05277.1"/>
    <property type="match status" value="1"/>
</dbReference>
<evidence type="ECO:0000256" key="1">
    <source>
        <dbReference type="ARBA" id="ARBA00004141"/>
    </source>
</evidence>
<feature type="transmembrane region" description="Helical" evidence="8">
    <location>
        <begin position="191"/>
        <end position="211"/>
    </location>
</feature>
<dbReference type="Gene3D" id="3.30.70.1450">
    <property type="entry name" value="Regulator of K+ conductance, C-terminal domain"/>
    <property type="match status" value="1"/>
</dbReference>
<feature type="transmembrane region" description="Helical" evidence="8">
    <location>
        <begin position="160"/>
        <end position="185"/>
    </location>
</feature>
<keyword evidence="6 8" id="KW-0472">Membrane</keyword>
<dbReference type="GO" id="GO:0008324">
    <property type="term" value="F:monoatomic cation transmembrane transporter activity"/>
    <property type="evidence" value="ECO:0007669"/>
    <property type="project" value="InterPro"/>
</dbReference>
<sequence length="525" mass="56853">MEISKDKTTNILSHRKNLRFKLIIEGAVVGLITGIIIVLNRLAIDKLFKISNDIYSSSKGNPIKIAVVIIILSFLGYLVGVLVKKEPMISGSGIPQVEGFLVRKLNINWLRVLINKFIGGVICLGVGLSAGREGPSVQMGAAVGQGFSRIFKRVNIEEKFLTTSGASAGLAAAFNAPLSGVMFALEETHKNFSPLVLLSAMSSALTADFVAKRFLGLDPALNFKGIASLPLKFYWVLILLGVLVGISGTIFNKGILKSQKIYGSFKRIPIEVKTIIPFIVTGIVGVISPILIGGGHNLIMSLSENKYALVTLLLFLVIKFLLVLICFGSGIPGGIFFPLLVLGALVGNIFGIIVCYSLGVHSIYILTFIILAMAGHFTAIVKAPITGIILITEMTGSFDHMLPLAIVCIFAYITSDLLKSEPIYESLLENILRKNGENFEGNSKTKTLIEYAIHMGCTTEGQLMKDINWPKDCLIVAIKRGDKEIIPRGFTRILSGDYIVALVDEDKASSILEKLDNMCTGLCNN</sequence>
<dbReference type="InterPro" id="IPR014743">
    <property type="entry name" value="Cl-channel_core"/>
</dbReference>
<accession>A0A6M0GYM0</accession>
<dbReference type="GO" id="GO:0005247">
    <property type="term" value="F:voltage-gated chloride channel activity"/>
    <property type="evidence" value="ECO:0007669"/>
    <property type="project" value="TreeGrafter"/>
</dbReference>
<dbReference type="AlphaFoldDB" id="A0A6M0GYM0"/>
<dbReference type="EMBL" id="JAAGPU010000001">
    <property type="protein sequence ID" value="NEU03439.1"/>
    <property type="molecule type" value="Genomic_DNA"/>
</dbReference>
<keyword evidence="5" id="KW-0406">Ion transport</keyword>
<dbReference type="Gene3D" id="1.10.3080.10">
    <property type="entry name" value="Clc chloride channel"/>
    <property type="match status" value="1"/>
</dbReference>
<dbReference type="PRINTS" id="PR00762">
    <property type="entry name" value="CLCHANNEL"/>
</dbReference>
<evidence type="ECO:0000256" key="7">
    <source>
        <dbReference type="ARBA" id="ARBA00023214"/>
    </source>
</evidence>
<dbReference type="SUPFAM" id="SSF81340">
    <property type="entry name" value="Clc chloride channel"/>
    <property type="match status" value="1"/>
</dbReference>
<protein>
    <submittedName>
        <fullName evidence="10">H(+)/Cl(-) exchange transporter ClcA</fullName>
    </submittedName>
</protein>
<comment type="caution">
    <text evidence="10">The sequence shown here is derived from an EMBL/GenBank/DDBJ whole genome shotgun (WGS) entry which is preliminary data.</text>
</comment>
<dbReference type="PANTHER" id="PTHR45711">
    <property type="entry name" value="CHLORIDE CHANNEL PROTEIN"/>
    <property type="match status" value="1"/>
</dbReference>
<dbReference type="InterPro" id="IPR036721">
    <property type="entry name" value="RCK_C_sf"/>
</dbReference>
<evidence type="ECO:0000256" key="3">
    <source>
        <dbReference type="ARBA" id="ARBA00022692"/>
    </source>
</evidence>
<keyword evidence="4 8" id="KW-1133">Transmembrane helix</keyword>
<feature type="transmembrane region" description="Helical" evidence="8">
    <location>
        <begin position="275"/>
        <end position="295"/>
    </location>
</feature>
<dbReference type="SUPFAM" id="SSF116726">
    <property type="entry name" value="TrkA C-terminal domain-like"/>
    <property type="match status" value="1"/>
</dbReference>
<feature type="domain" description="RCK C-terminal" evidence="9">
    <location>
        <begin position="434"/>
        <end position="518"/>
    </location>
</feature>
<dbReference type="PANTHER" id="PTHR45711:SF6">
    <property type="entry name" value="CHLORIDE CHANNEL PROTEIN"/>
    <property type="match status" value="1"/>
</dbReference>
<dbReference type="InterPro" id="IPR001807">
    <property type="entry name" value="ClC"/>
</dbReference>
<dbReference type="Proteomes" id="UP000481872">
    <property type="component" value="Unassembled WGS sequence"/>
</dbReference>
<gene>
    <name evidence="10" type="primary">clcA</name>
    <name evidence="10" type="ORF">G3M99_00955</name>
</gene>
<dbReference type="CDD" id="cd01031">
    <property type="entry name" value="EriC"/>
    <property type="match status" value="1"/>
</dbReference>
<evidence type="ECO:0000256" key="6">
    <source>
        <dbReference type="ARBA" id="ARBA00023136"/>
    </source>
</evidence>
<evidence type="ECO:0000256" key="5">
    <source>
        <dbReference type="ARBA" id="ARBA00023065"/>
    </source>
</evidence>